<comment type="subcellular location">
    <subcellularLocation>
        <location evidence="1">Cell inner membrane</location>
        <topology evidence="1">Multi-pass membrane protein</topology>
    </subcellularLocation>
</comment>
<feature type="transmembrane region" description="Helical" evidence="6">
    <location>
        <begin position="163"/>
        <end position="181"/>
    </location>
</feature>
<feature type="transmembrane region" description="Helical" evidence="6">
    <location>
        <begin position="221"/>
        <end position="243"/>
    </location>
</feature>
<feature type="transmembrane region" description="Helical" evidence="6">
    <location>
        <begin position="75"/>
        <end position="96"/>
    </location>
</feature>
<name>A0A6J6N6N0_9ZZZZ</name>
<feature type="transmembrane region" description="Helical" evidence="6">
    <location>
        <begin position="108"/>
        <end position="130"/>
    </location>
</feature>
<evidence type="ECO:0000256" key="5">
    <source>
        <dbReference type="ARBA" id="ARBA00023136"/>
    </source>
</evidence>
<protein>
    <submittedName>
        <fullName evidence="7">Unannotated protein</fullName>
    </submittedName>
</protein>
<dbReference type="Gene3D" id="1.20.1530.10">
    <property type="entry name" value="Na+/H+ antiporter like domain"/>
    <property type="match status" value="1"/>
</dbReference>
<evidence type="ECO:0000256" key="3">
    <source>
        <dbReference type="ARBA" id="ARBA00022692"/>
    </source>
</evidence>
<proteinExistence type="predicted"/>
<keyword evidence="5 6" id="KW-0472">Membrane</keyword>
<sequence length="318" mass="33930">MLLRFIKVERNAALLLVLAGVAGLILANLPATASLVHDLGALHQVSEYLLCLFFFLVGLELKRELTEGTFKNRKALLVPLLAAIMGALVPAGIYYLVTASDSIARGGWAIPMATDITFALAVFSIFATTMPKGSRQFLMAFAIIDDILAIVVIALFLGAPIQTGALVTGSALLGMLIPTKYTKNLEDMIHPWVAYLVLPLFAFSALAVEVNLTVVEVVSSVVGFAILLRVIGKVVGITFGAWLGSLLVRKSGEKVLALADYARISVLGGIGFTVAFLVNDIVFKDHELEHSQALVASLLAAVLASLLAAVIFKLRKRS</sequence>
<keyword evidence="2" id="KW-1003">Cell membrane</keyword>
<evidence type="ECO:0000256" key="4">
    <source>
        <dbReference type="ARBA" id="ARBA00022989"/>
    </source>
</evidence>
<gene>
    <name evidence="7" type="ORF">UFOPK2373_00217</name>
</gene>
<evidence type="ECO:0000256" key="2">
    <source>
        <dbReference type="ARBA" id="ARBA00022475"/>
    </source>
</evidence>
<dbReference type="AlphaFoldDB" id="A0A6J6N6N0"/>
<reference evidence="7" key="1">
    <citation type="submission" date="2020-05" db="EMBL/GenBank/DDBJ databases">
        <authorList>
            <person name="Chiriac C."/>
            <person name="Salcher M."/>
            <person name="Ghai R."/>
            <person name="Kavagutti S V."/>
        </authorList>
    </citation>
    <scope>NUCLEOTIDE SEQUENCE</scope>
</reference>
<accession>A0A6J6N6N0</accession>
<feature type="transmembrane region" description="Helical" evidence="6">
    <location>
        <begin position="137"/>
        <end position="157"/>
    </location>
</feature>
<organism evidence="7">
    <name type="scientific">freshwater metagenome</name>
    <dbReference type="NCBI Taxonomy" id="449393"/>
    <lineage>
        <taxon>unclassified sequences</taxon>
        <taxon>metagenomes</taxon>
        <taxon>ecological metagenomes</taxon>
    </lineage>
</organism>
<dbReference type="GO" id="GO:0005886">
    <property type="term" value="C:plasma membrane"/>
    <property type="evidence" value="ECO:0007669"/>
    <property type="project" value="UniProtKB-SubCell"/>
</dbReference>
<evidence type="ECO:0000256" key="1">
    <source>
        <dbReference type="ARBA" id="ARBA00004429"/>
    </source>
</evidence>
<keyword evidence="4 6" id="KW-1133">Transmembrane helix</keyword>
<dbReference type="GO" id="GO:0015385">
    <property type="term" value="F:sodium:proton antiporter activity"/>
    <property type="evidence" value="ECO:0007669"/>
    <property type="project" value="TreeGrafter"/>
</dbReference>
<feature type="transmembrane region" description="Helical" evidence="6">
    <location>
        <begin position="255"/>
        <end position="278"/>
    </location>
</feature>
<dbReference type="EMBL" id="CAEZXL010000021">
    <property type="protein sequence ID" value="CAB4680545.1"/>
    <property type="molecule type" value="Genomic_DNA"/>
</dbReference>
<dbReference type="GO" id="GO:0006885">
    <property type="term" value="P:regulation of pH"/>
    <property type="evidence" value="ECO:0007669"/>
    <property type="project" value="InterPro"/>
</dbReference>
<dbReference type="Pfam" id="PF06965">
    <property type="entry name" value="Na_H_antiport_1"/>
    <property type="match status" value="1"/>
</dbReference>
<feature type="transmembrane region" description="Helical" evidence="6">
    <location>
        <begin position="193"/>
        <end position="215"/>
    </location>
</feature>
<evidence type="ECO:0000256" key="6">
    <source>
        <dbReference type="SAM" id="Phobius"/>
    </source>
</evidence>
<dbReference type="InterPro" id="IPR004670">
    <property type="entry name" value="NhaA"/>
</dbReference>
<feature type="transmembrane region" description="Helical" evidence="6">
    <location>
        <begin position="45"/>
        <end position="63"/>
    </location>
</feature>
<evidence type="ECO:0000313" key="7">
    <source>
        <dbReference type="EMBL" id="CAB4680545.1"/>
    </source>
</evidence>
<dbReference type="PANTHER" id="PTHR30341:SF0">
    <property type="entry name" value="NA(+)_H(+) ANTIPORTER NHAA"/>
    <property type="match status" value="1"/>
</dbReference>
<keyword evidence="3 6" id="KW-0812">Transmembrane</keyword>
<dbReference type="InterPro" id="IPR023171">
    <property type="entry name" value="Na/H_antiporter_dom_sf"/>
</dbReference>
<feature type="transmembrane region" description="Helical" evidence="6">
    <location>
        <begin position="290"/>
        <end position="312"/>
    </location>
</feature>
<feature type="transmembrane region" description="Helical" evidence="6">
    <location>
        <begin position="12"/>
        <end position="33"/>
    </location>
</feature>
<dbReference type="PANTHER" id="PTHR30341">
    <property type="entry name" value="SODIUM ION/PROTON ANTIPORTER NHAA-RELATED"/>
    <property type="match status" value="1"/>
</dbReference>